<dbReference type="EMBL" id="JAAIJR010000074">
    <property type="protein sequence ID" value="NEX21905.1"/>
    <property type="molecule type" value="Genomic_DNA"/>
</dbReference>
<dbReference type="Proteomes" id="UP000471640">
    <property type="component" value="Unassembled WGS sequence"/>
</dbReference>
<evidence type="ECO:0000313" key="2">
    <source>
        <dbReference type="Proteomes" id="UP000471640"/>
    </source>
</evidence>
<protein>
    <submittedName>
        <fullName evidence="1">Uncharacterized protein</fullName>
    </submittedName>
</protein>
<evidence type="ECO:0000313" key="1">
    <source>
        <dbReference type="EMBL" id="NEX21905.1"/>
    </source>
</evidence>
<proteinExistence type="predicted"/>
<comment type="caution">
    <text evidence="1">The sequence shown here is derived from an EMBL/GenBank/DDBJ whole genome shotgun (WGS) entry which is preliminary data.</text>
</comment>
<organism evidence="1 2">
    <name type="scientific">Thiorhodococcus mannitoliphagus</name>
    <dbReference type="NCBI Taxonomy" id="329406"/>
    <lineage>
        <taxon>Bacteria</taxon>
        <taxon>Pseudomonadati</taxon>
        <taxon>Pseudomonadota</taxon>
        <taxon>Gammaproteobacteria</taxon>
        <taxon>Chromatiales</taxon>
        <taxon>Chromatiaceae</taxon>
        <taxon>Thiorhodococcus</taxon>
    </lineage>
</organism>
<name>A0A6P1E2I7_9GAMM</name>
<keyword evidence="2" id="KW-1185">Reference proteome</keyword>
<dbReference type="RefSeq" id="WP_164655008.1">
    <property type="nucleotide sequence ID" value="NZ_JAAIJR010000074.1"/>
</dbReference>
<reference evidence="1 2" key="2">
    <citation type="submission" date="2020-02" db="EMBL/GenBank/DDBJ databases">
        <title>Genome sequences of Thiorhodococcus mannitoliphagus and Thiorhodococcus minor, purple sulfur photosynthetic bacteria in the gammaproteobacterial family, Chromatiaceae.</title>
        <authorList>
            <person name="Aviles F.A."/>
            <person name="Meyer T.E."/>
            <person name="Kyndt J.A."/>
        </authorList>
    </citation>
    <scope>NUCLEOTIDE SEQUENCE [LARGE SCALE GENOMIC DNA]</scope>
    <source>
        <strain evidence="1 2">DSM 18266</strain>
    </source>
</reference>
<reference evidence="2" key="1">
    <citation type="journal article" date="2020" name="Microbiol. Resour. Announc.">
        <title>Draft Genome Sequences of Thiorhodococcus mannitoliphagus and Thiorhodococcus minor, Purple Sulfur Photosynthetic Bacteria in the Gammaproteobacterial Family Chromatiaceae.</title>
        <authorList>
            <person name="Aviles F.A."/>
            <person name="Meyer T.E."/>
            <person name="Kyndt J.A."/>
        </authorList>
    </citation>
    <scope>NUCLEOTIDE SEQUENCE [LARGE SCALE GENOMIC DNA]</scope>
    <source>
        <strain evidence="2">DSM 18266</strain>
    </source>
</reference>
<sequence>MKRELIFHISTAAGIQLRTVQRLKQIGILTTSRSFRETPDGKRYLVLDIQGADVPDEMIWTQVAEVQGILGLVESDKLHIEPSKTDKTQKQATAEFAPESGDTAIRDRMLIFSLLSRYPRLDGRFNEILMAIPPENRRQRALELGAGFGGHLARQIKPKKTPTKLADSMTELLIPALAPMATLRLDGNTMTVSDNRIDLKGKGHLDETCDFLKGTISGLLRAYDLASLFVGNQCRNDSEGEHCLFLFASKPAA</sequence>
<dbReference type="AlphaFoldDB" id="A0A6P1E2I7"/>
<accession>A0A6P1E2I7</accession>
<gene>
    <name evidence="1" type="ORF">G3480_16585</name>
</gene>